<feature type="compositionally biased region" description="Basic and acidic residues" evidence="1">
    <location>
        <begin position="1"/>
        <end position="49"/>
    </location>
</feature>
<accession>A0A6J4REN6</accession>
<organism evidence="2">
    <name type="scientific">uncultured Rubrobacteraceae bacterium</name>
    <dbReference type="NCBI Taxonomy" id="349277"/>
    <lineage>
        <taxon>Bacteria</taxon>
        <taxon>Bacillati</taxon>
        <taxon>Actinomycetota</taxon>
        <taxon>Rubrobacteria</taxon>
        <taxon>Rubrobacterales</taxon>
        <taxon>Rubrobacteraceae</taxon>
        <taxon>environmental samples</taxon>
    </lineage>
</organism>
<sequence length="107" mass="11130">EHLGQGGGRRDPGRGRDDLRHERGGAQEPAEDRPRSASERAPPLRDRGLGRPGGVVLPQGGDPARTPAARQGPLRAGRPPRRGGPGRGAAGARRGCDGRDARDPGTL</sequence>
<feature type="non-terminal residue" evidence="2">
    <location>
        <position position="1"/>
    </location>
</feature>
<gene>
    <name evidence="2" type="ORF">AVDCRST_MAG05-615</name>
</gene>
<feature type="compositionally biased region" description="Low complexity" evidence="1">
    <location>
        <begin position="54"/>
        <end position="77"/>
    </location>
</feature>
<feature type="region of interest" description="Disordered" evidence="1">
    <location>
        <begin position="1"/>
        <end position="107"/>
    </location>
</feature>
<protein>
    <submittedName>
        <fullName evidence="2">Uncharacterized protein</fullName>
    </submittedName>
</protein>
<evidence type="ECO:0000313" key="2">
    <source>
        <dbReference type="EMBL" id="CAA9471865.1"/>
    </source>
</evidence>
<proteinExistence type="predicted"/>
<feature type="compositionally biased region" description="Basic and acidic residues" evidence="1">
    <location>
        <begin position="94"/>
        <end position="107"/>
    </location>
</feature>
<name>A0A6J4REN6_9ACTN</name>
<dbReference type="AlphaFoldDB" id="A0A6J4REN6"/>
<evidence type="ECO:0000256" key="1">
    <source>
        <dbReference type="SAM" id="MobiDB-lite"/>
    </source>
</evidence>
<dbReference type="EMBL" id="CADCVM010000073">
    <property type="protein sequence ID" value="CAA9471865.1"/>
    <property type="molecule type" value="Genomic_DNA"/>
</dbReference>
<feature type="non-terminal residue" evidence="2">
    <location>
        <position position="107"/>
    </location>
</feature>
<reference evidence="2" key="1">
    <citation type="submission" date="2020-02" db="EMBL/GenBank/DDBJ databases">
        <authorList>
            <person name="Meier V. D."/>
        </authorList>
    </citation>
    <scope>NUCLEOTIDE SEQUENCE</scope>
    <source>
        <strain evidence="2">AVDCRST_MAG05</strain>
    </source>
</reference>